<dbReference type="EMBL" id="KN642222">
    <property type="protein sequence ID" value="KHN45474.1"/>
    <property type="molecule type" value="Genomic_DNA"/>
</dbReference>
<feature type="compositionally biased region" description="Low complexity" evidence="1">
    <location>
        <begin position="74"/>
        <end position="85"/>
    </location>
</feature>
<gene>
    <name evidence="2" type="ORF">glysoja_038670</name>
</gene>
<name>A0A0B2SM13_GLYSO</name>
<keyword evidence="2" id="KW-0418">Kinase</keyword>
<dbReference type="SMR" id="A0A0B2SM13"/>
<dbReference type="Gene3D" id="1.10.510.10">
    <property type="entry name" value="Transferase(Phosphotransferase) domain 1"/>
    <property type="match status" value="1"/>
</dbReference>
<dbReference type="GO" id="GO:0016301">
    <property type="term" value="F:kinase activity"/>
    <property type="evidence" value="ECO:0007669"/>
    <property type="project" value="UniProtKB-KW"/>
</dbReference>
<organism evidence="2">
    <name type="scientific">Glycine soja</name>
    <name type="common">Wild soybean</name>
    <dbReference type="NCBI Taxonomy" id="3848"/>
    <lineage>
        <taxon>Eukaryota</taxon>
        <taxon>Viridiplantae</taxon>
        <taxon>Streptophyta</taxon>
        <taxon>Embryophyta</taxon>
        <taxon>Tracheophyta</taxon>
        <taxon>Spermatophyta</taxon>
        <taxon>Magnoliopsida</taxon>
        <taxon>eudicotyledons</taxon>
        <taxon>Gunneridae</taxon>
        <taxon>Pentapetalae</taxon>
        <taxon>rosids</taxon>
        <taxon>fabids</taxon>
        <taxon>Fabales</taxon>
        <taxon>Fabaceae</taxon>
        <taxon>Papilionoideae</taxon>
        <taxon>50 kb inversion clade</taxon>
        <taxon>NPAAA clade</taxon>
        <taxon>indigoferoid/millettioid clade</taxon>
        <taxon>Phaseoleae</taxon>
        <taxon>Glycine</taxon>
        <taxon>Glycine subgen. Soja</taxon>
    </lineage>
</organism>
<keyword evidence="2" id="KW-0808">Transferase</keyword>
<keyword evidence="2" id="KW-0675">Receptor</keyword>
<protein>
    <submittedName>
        <fullName evidence="2">Putative inactive leucine-rich repeat receptor-like protein kinase</fullName>
    </submittedName>
</protein>
<evidence type="ECO:0000256" key="1">
    <source>
        <dbReference type="SAM" id="MobiDB-lite"/>
    </source>
</evidence>
<reference evidence="2" key="1">
    <citation type="submission" date="2014-07" db="EMBL/GenBank/DDBJ databases">
        <title>Identification of a novel salt tolerance gene in wild soybean by whole-genome sequencing.</title>
        <authorList>
            <person name="Lam H.-M."/>
            <person name="Qi X."/>
            <person name="Li M.-W."/>
            <person name="Liu X."/>
            <person name="Xie M."/>
            <person name="Ni M."/>
            <person name="Xu X."/>
        </authorList>
    </citation>
    <scope>NUCLEOTIDE SEQUENCE [LARGE SCALE GENOMIC DNA]</scope>
    <source>
        <tissue evidence="2">Root</tissue>
    </source>
</reference>
<sequence>MRQLQASLGADEEGRRSAVDPAFRKAWLDQSLKTMMEIYVRCLIKEPADRPSIEYVLWNLQFASQLQHAWRGHSQSSEGSPSSESRGLPFH</sequence>
<proteinExistence type="predicted"/>
<accession>A0A0B2SM13</accession>
<dbReference type="Proteomes" id="UP000053555">
    <property type="component" value="Unassembled WGS sequence"/>
</dbReference>
<dbReference type="AlphaFoldDB" id="A0A0B2SM13"/>
<feature type="region of interest" description="Disordered" evidence="1">
    <location>
        <begin position="71"/>
        <end position="91"/>
    </location>
</feature>
<evidence type="ECO:0000313" key="2">
    <source>
        <dbReference type="EMBL" id="KHN45474.1"/>
    </source>
</evidence>